<feature type="transmembrane region" description="Helical" evidence="6">
    <location>
        <begin position="218"/>
        <end position="236"/>
    </location>
</feature>
<feature type="transmembrane region" description="Helical" evidence="6">
    <location>
        <begin position="115"/>
        <end position="140"/>
    </location>
</feature>
<comment type="subcellular location">
    <subcellularLocation>
        <location evidence="1">Membrane</location>
        <topology evidence="1">Multi-pass membrane protein</topology>
    </subcellularLocation>
</comment>
<sequence>MDAIELEERPAVLMVPENGFRLVLLTIGLITSCFLSALDSTIVTTAIPAITTQFGTISHIAWYGSAYGCTQTAFQSAWGKAYKYFHLKPTFLLAIAIFEAGNVICATAGSSDALVFGRVVAGLGGGGVMTGAFIMIALSVREQYRAAYMGVLGVTYAIASVVGPLMGGALTDHLGWRWCFWISLPIGGLAASIQMFAFRSPPVPHGLSIKERIIQMDLFGGALIAAFLSCFVYAMQRGGTHPWKESRVIGALVGFCFLFFAFVANEWWMGDKAMVQGHLIRNKRIASNLLFVFFLAGLFFPLIYTLPVQYQSVDGASASQSGVRLIPLVCGVSVFTLLANGVLTYWRHYRPFLLMGAVFGTAGTICLYKMGAQPSIGTWMGYEFLAATVGLSLQIPMIANQVAVGADDIASVTAITLFVENAGTTIFVASSESAFTKSLSESLARSMSNLDAEAVLNAGATQIRHLFSGRELENVLESYLEGSRVSRWVSIACGVVCCLISGSGAGWAILHEVRKRWSKRAD</sequence>
<feature type="transmembrane region" description="Helical" evidence="6">
    <location>
        <begin position="90"/>
        <end position="109"/>
    </location>
</feature>
<dbReference type="SUPFAM" id="SSF103473">
    <property type="entry name" value="MFS general substrate transporter"/>
    <property type="match status" value="1"/>
</dbReference>
<name>A0A6A6RI04_9PLEO</name>
<dbReference type="PANTHER" id="PTHR23501:SF177">
    <property type="entry name" value="MAJOR FACILITATOR SUPERFAMILY (MFS) PROFILE DOMAIN-CONTAINING PROTEIN-RELATED"/>
    <property type="match status" value="1"/>
</dbReference>
<evidence type="ECO:0000313" key="8">
    <source>
        <dbReference type="EMBL" id="KAF2634775.1"/>
    </source>
</evidence>
<feature type="transmembrane region" description="Helical" evidence="6">
    <location>
        <begin position="178"/>
        <end position="198"/>
    </location>
</feature>
<feature type="transmembrane region" description="Helical" evidence="6">
    <location>
        <begin position="289"/>
        <end position="306"/>
    </location>
</feature>
<evidence type="ECO:0000313" key="9">
    <source>
        <dbReference type="Proteomes" id="UP000799753"/>
    </source>
</evidence>
<dbReference type="InterPro" id="IPR011701">
    <property type="entry name" value="MFS"/>
</dbReference>
<accession>A0A6A6RI04</accession>
<feature type="transmembrane region" description="Helical" evidence="6">
    <location>
        <begin position="248"/>
        <end position="268"/>
    </location>
</feature>
<dbReference type="Pfam" id="PF07690">
    <property type="entry name" value="MFS_1"/>
    <property type="match status" value="1"/>
</dbReference>
<keyword evidence="9" id="KW-1185">Reference proteome</keyword>
<protein>
    <submittedName>
        <fullName evidence="8">MFS gliotoxin efflux transporter glia</fullName>
    </submittedName>
</protein>
<evidence type="ECO:0000256" key="1">
    <source>
        <dbReference type="ARBA" id="ARBA00004141"/>
    </source>
</evidence>
<dbReference type="PROSITE" id="PS50850">
    <property type="entry name" value="MFS"/>
    <property type="match status" value="1"/>
</dbReference>
<evidence type="ECO:0000256" key="6">
    <source>
        <dbReference type="SAM" id="Phobius"/>
    </source>
</evidence>
<keyword evidence="5 6" id="KW-0472">Membrane</keyword>
<feature type="domain" description="Major facilitator superfamily (MFS) profile" evidence="7">
    <location>
        <begin position="25"/>
        <end position="522"/>
    </location>
</feature>
<dbReference type="PANTHER" id="PTHR23501">
    <property type="entry name" value="MAJOR FACILITATOR SUPERFAMILY"/>
    <property type="match status" value="1"/>
</dbReference>
<dbReference type="InterPro" id="IPR020846">
    <property type="entry name" value="MFS_dom"/>
</dbReference>
<feature type="transmembrane region" description="Helical" evidence="6">
    <location>
        <begin position="20"/>
        <end position="38"/>
    </location>
</feature>
<evidence type="ECO:0000256" key="5">
    <source>
        <dbReference type="ARBA" id="ARBA00023136"/>
    </source>
</evidence>
<reference evidence="8" key="1">
    <citation type="journal article" date="2020" name="Stud. Mycol.">
        <title>101 Dothideomycetes genomes: a test case for predicting lifestyles and emergence of pathogens.</title>
        <authorList>
            <person name="Haridas S."/>
            <person name="Albert R."/>
            <person name="Binder M."/>
            <person name="Bloem J."/>
            <person name="Labutti K."/>
            <person name="Salamov A."/>
            <person name="Andreopoulos B."/>
            <person name="Baker S."/>
            <person name="Barry K."/>
            <person name="Bills G."/>
            <person name="Bluhm B."/>
            <person name="Cannon C."/>
            <person name="Castanera R."/>
            <person name="Culley D."/>
            <person name="Daum C."/>
            <person name="Ezra D."/>
            <person name="Gonzalez J."/>
            <person name="Henrissat B."/>
            <person name="Kuo A."/>
            <person name="Liang C."/>
            <person name="Lipzen A."/>
            <person name="Lutzoni F."/>
            <person name="Magnuson J."/>
            <person name="Mondo S."/>
            <person name="Nolan M."/>
            <person name="Ohm R."/>
            <person name="Pangilinan J."/>
            <person name="Park H.-J."/>
            <person name="Ramirez L."/>
            <person name="Alfaro M."/>
            <person name="Sun H."/>
            <person name="Tritt A."/>
            <person name="Yoshinaga Y."/>
            <person name="Zwiers L.-H."/>
            <person name="Turgeon B."/>
            <person name="Goodwin S."/>
            <person name="Spatafora J."/>
            <person name="Crous P."/>
            <person name="Grigoriev I."/>
        </authorList>
    </citation>
    <scope>NUCLEOTIDE SEQUENCE</scope>
    <source>
        <strain evidence="8">CBS 473.64</strain>
    </source>
</reference>
<dbReference type="CDD" id="cd17502">
    <property type="entry name" value="MFS_Azr1_MDR_like"/>
    <property type="match status" value="1"/>
</dbReference>
<gene>
    <name evidence="8" type="ORF">P280DRAFT_502281</name>
</gene>
<dbReference type="EMBL" id="MU006814">
    <property type="protein sequence ID" value="KAF2634775.1"/>
    <property type="molecule type" value="Genomic_DNA"/>
</dbReference>
<dbReference type="Proteomes" id="UP000799753">
    <property type="component" value="Unassembled WGS sequence"/>
</dbReference>
<feature type="transmembrane region" description="Helical" evidence="6">
    <location>
        <begin position="488"/>
        <end position="510"/>
    </location>
</feature>
<dbReference type="Gene3D" id="1.20.1250.20">
    <property type="entry name" value="MFS general substrate transporter like domains"/>
    <property type="match status" value="1"/>
</dbReference>
<feature type="transmembrane region" description="Helical" evidence="6">
    <location>
        <begin position="352"/>
        <end position="370"/>
    </location>
</feature>
<dbReference type="OrthoDB" id="10021397at2759"/>
<organism evidence="8 9">
    <name type="scientific">Massarina eburnea CBS 473.64</name>
    <dbReference type="NCBI Taxonomy" id="1395130"/>
    <lineage>
        <taxon>Eukaryota</taxon>
        <taxon>Fungi</taxon>
        <taxon>Dikarya</taxon>
        <taxon>Ascomycota</taxon>
        <taxon>Pezizomycotina</taxon>
        <taxon>Dothideomycetes</taxon>
        <taxon>Pleosporomycetidae</taxon>
        <taxon>Pleosporales</taxon>
        <taxon>Massarineae</taxon>
        <taxon>Massarinaceae</taxon>
        <taxon>Massarina</taxon>
    </lineage>
</organism>
<feature type="transmembrane region" description="Helical" evidence="6">
    <location>
        <begin position="147"/>
        <end position="166"/>
    </location>
</feature>
<evidence type="ECO:0000256" key="2">
    <source>
        <dbReference type="ARBA" id="ARBA00022448"/>
    </source>
</evidence>
<evidence type="ECO:0000256" key="4">
    <source>
        <dbReference type="ARBA" id="ARBA00022989"/>
    </source>
</evidence>
<keyword evidence="2" id="KW-0813">Transport</keyword>
<feature type="transmembrane region" description="Helical" evidence="6">
    <location>
        <begin position="326"/>
        <end position="345"/>
    </location>
</feature>
<dbReference type="AlphaFoldDB" id="A0A6A6RI04"/>
<keyword evidence="3 6" id="KW-0812">Transmembrane</keyword>
<dbReference type="InterPro" id="IPR036259">
    <property type="entry name" value="MFS_trans_sf"/>
</dbReference>
<dbReference type="GO" id="GO:0022857">
    <property type="term" value="F:transmembrane transporter activity"/>
    <property type="evidence" value="ECO:0007669"/>
    <property type="project" value="InterPro"/>
</dbReference>
<keyword evidence="4 6" id="KW-1133">Transmembrane helix</keyword>
<evidence type="ECO:0000259" key="7">
    <source>
        <dbReference type="PROSITE" id="PS50850"/>
    </source>
</evidence>
<evidence type="ECO:0000256" key="3">
    <source>
        <dbReference type="ARBA" id="ARBA00022692"/>
    </source>
</evidence>
<proteinExistence type="predicted"/>
<dbReference type="GO" id="GO:0005886">
    <property type="term" value="C:plasma membrane"/>
    <property type="evidence" value="ECO:0007669"/>
    <property type="project" value="TreeGrafter"/>
</dbReference>